<keyword evidence="1" id="KW-0812">Transmembrane</keyword>
<reference evidence="2" key="1">
    <citation type="submission" date="2020-02" db="EMBL/GenBank/DDBJ databases">
        <authorList>
            <person name="Meier V. D."/>
        </authorList>
    </citation>
    <scope>NUCLEOTIDE SEQUENCE</scope>
    <source>
        <strain evidence="2">AVDCRST_MAG89</strain>
    </source>
</reference>
<accession>A0A6J4MVU8</accession>
<protein>
    <recommendedName>
        <fullName evidence="3">Zinc-ribbon domain-containing protein</fullName>
    </recommendedName>
</protein>
<keyword evidence="1" id="KW-0472">Membrane</keyword>
<organism evidence="2">
    <name type="scientific">uncultured Gemmatimonadota bacterium</name>
    <dbReference type="NCBI Taxonomy" id="203437"/>
    <lineage>
        <taxon>Bacteria</taxon>
        <taxon>Pseudomonadati</taxon>
        <taxon>Gemmatimonadota</taxon>
        <taxon>environmental samples</taxon>
    </lineage>
</organism>
<sequence length="118" mass="11989">MTVPCRQCSTPVDPSAAVCPVCGAANPGQRHGPPPGPGGASASYATVQRTGGEHVVITGVDIPFGRMVMLILKVMIASIPAYILLMIIFFMIFALVGGIAGVMMPELFSGGGGGMEGL</sequence>
<keyword evidence="1" id="KW-1133">Transmembrane helix</keyword>
<feature type="transmembrane region" description="Helical" evidence="1">
    <location>
        <begin position="74"/>
        <end position="100"/>
    </location>
</feature>
<dbReference type="AlphaFoldDB" id="A0A6J4MVU8"/>
<evidence type="ECO:0008006" key="3">
    <source>
        <dbReference type="Google" id="ProtNLM"/>
    </source>
</evidence>
<evidence type="ECO:0000256" key="1">
    <source>
        <dbReference type="SAM" id="Phobius"/>
    </source>
</evidence>
<name>A0A6J4MVU8_9BACT</name>
<proteinExistence type="predicted"/>
<gene>
    <name evidence="2" type="ORF">AVDCRST_MAG89-4375</name>
</gene>
<dbReference type="EMBL" id="CADCTV010000916">
    <property type="protein sequence ID" value="CAA9368877.1"/>
    <property type="molecule type" value="Genomic_DNA"/>
</dbReference>
<evidence type="ECO:0000313" key="2">
    <source>
        <dbReference type="EMBL" id="CAA9368877.1"/>
    </source>
</evidence>